<feature type="compositionally biased region" description="Basic and acidic residues" evidence="3">
    <location>
        <begin position="23"/>
        <end position="37"/>
    </location>
</feature>
<dbReference type="SUPFAM" id="SSF54117">
    <property type="entry name" value="Interleukin 8-like chemokines"/>
    <property type="match status" value="1"/>
</dbReference>
<dbReference type="InterPro" id="IPR001811">
    <property type="entry name" value="Chemokine_IL8-like_dom"/>
</dbReference>
<dbReference type="Pfam" id="PF00048">
    <property type="entry name" value="IL8"/>
    <property type="match status" value="1"/>
</dbReference>
<dbReference type="SMART" id="SM00199">
    <property type="entry name" value="SCY"/>
    <property type="match status" value="1"/>
</dbReference>
<dbReference type="GO" id="GO:0005615">
    <property type="term" value="C:extracellular space"/>
    <property type="evidence" value="ECO:0007669"/>
    <property type="project" value="UniProtKB-KW"/>
</dbReference>
<reference evidence="5 6" key="1">
    <citation type="submission" date="2018-07" db="EMBL/GenBank/DDBJ databases">
        <title>A high quality draft genome assembly of the barn swallow (H. rustica rustica).</title>
        <authorList>
            <person name="Formenti G."/>
            <person name="Chiara M."/>
            <person name="Poveda L."/>
            <person name="Francoijs K.-J."/>
            <person name="Bonisoli-Alquati A."/>
            <person name="Canova L."/>
            <person name="Gianfranceschi L."/>
            <person name="Horner D.S."/>
            <person name="Saino N."/>
        </authorList>
    </citation>
    <scope>NUCLEOTIDE SEQUENCE [LARGE SCALE GENOMIC DNA]</scope>
    <source>
        <strain evidence="5">Chelidonia</strain>
        <tissue evidence="5">Blood</tissue>
    </source>
</reference>
<accession>A0A3M0KF77</accession>
<dbReference type="InterPro" id="IPR008105">
    <property type="entry name" value="Chemokine_XCL1/XCL2"/>
</dbReference>
<dbReference type="InterPro" id="IPR036048">
    <property type="entry name" value="Interleukin_8-like_sf"/>
</dbReference>
<dbReference type="PRINTS" id="PR01731">
    <property type="entry name" value="LYMPHOTACTIN"/>
</dbReference>
<keyword evidence="6" id="KW-1185">Reference proteome</keyword>
<dbReference type="AlphaFoldDB" id="A0A3M0KF77"/>
<dbReference type="EMBL" id="QRBI01000107">
    <property type="protein sequence ID" value="RMC11889.1"/>
    <property type="molecule type" value="Genomic_DNA"/>
</dbReference>
<name>A0A3M0KF77_HIRRU</name>
<proteinExistence type="inferred from homology"/>
<feature type="region of interest" description="Disordered" evidence="3">
    <location>
        <begin position="1"/>
        <end position="44"/>
    </location>
</feature>
<dbReference type="Gene3D" id="2.40.50.40">
    <property type="match status" value="1"/>
</dbReference>
<gene>
    <name evidence="5" type="ORF">DUI87_11016</name>
</gene>
<protein>
    <recommendedName>
        <fullName evidence="4">Chemokine interleukin-8-like domain-containing protein</fullName>
    </recommendedName>
</protein>
<dbReference type="GO" id="GO:0006955">
    <property type="term" value="P:immune response"/>
    <property type="evidence" value="ECO:0007669"/>
    <property type="project" value="InterPro"/>
</dbReference>
<dbReference type="Proteomes" id="UP000269221">
    <property type="component" value="Unassembled WGS sequence"/>
</dbReference>
<dbReference type="OrthoDB" id="9906867at2759"/>
<dbReference type="GO" id="GO:0008009">
    <property type="term" value="F:chemokine activity"/>
    <property type="evidence" value="ECO:0007669"/>
    <property type="project" value="InterPro"/>
</dbReference>
<evidence type="ECO:0000259" key="4">
    <source>
        <dbReference type="SMART" id="SM00199"/>
    </source>
</evidence>
<evidence type="ECO:0000313" key="5">
    <source>
        <dbReference type="EMBL" id="RMC11889.1"/>
    </source>
</evidence>
<evidence type="ECO:0000256" key="1">
    <source>
        <dbReference type="ARBA" id="ARBA00006894"/>
    </source>
</evidence>
<organism evidence="5 6">
    <name type="scientific">Hirundo rustica rustica</name>
    <dbReference type="NCBI Taxonomy" id="333673"/>
    <lineage>
        <taxon>Eukaryota</taxon>
        <taxon>Metazoa</taxon>
        <taxon>Chordata</taxon>
        <taxon>Craniata</taxon>
        <taxon>Vertebrata</taxon>
        <taxon>Euteleostomi</taxon>
        <taxon>Archelosauria</taxon>
        <taxon>Archosauria</taxon>
        <taxon>Dinosauria</taxon>
        <taxon>Saurischia</taxon>
        <taxon>Theropoda</taxon>
        <taxon>Coelurosauria</taxon>
        <taxon>Aves</taxon>
        <taxon>Neognathae</taxon>
        <taxon>Neoaves</taxon>
        <taxon>Telluraves</taxon>
        <taxon>Australaves</taxon>
        <taxon>Passeriformes</taxon>
        <taxon>Sylvioidea</taxon>
        <taxon>Hirundinidae</taxon>
        <taxon>Hirundo</taxon>
    </lineage>
</organism>
<feature type="domain" description="Chemokine interleukin-8-like" evidence="4">
    <location>
        <begin position="188"/>
        <end position="245"/>
    </location>
</feature>
<dbReference type="STRING" id="333673.A0A3M0KF77"/>
<evidence type="ECO:0000313" key="6">
    <source>
        <dbReference type="Proteomes" id="UP000269221"/>
    </source>
</evidence>
<evidence type="ECO:0000256" key="3">
    <source>
        <dbReference type="SAM" id="MobiDB-lite"/>
    </source>
</evidence>
<sequence>MELNNAEHKVLGQGNPKNKHRLGREQTESSPEEKDLTGVDGQAQNDLSLSAHSLKSLKRYILGCIKSSMASRESVFTVCQVHSAGTQLKEGQWHPGLDQEWCGQQEQGGHSCPALGTEQDPKIHWEGPYPPVRMAPGLHSPTSILFILRENKDSQFQLGLEPSFDSIWNFDVTNWVSLQPGSASSQSMRKFSCVTLSTKQLNIRNLVSYEKQQVPTNAVMFITAGGIRICVSPDQRWVKTAIKRIDERRAAKRK</sequence>
<comment type="similarity">
    <text evidence="1">Belongs to the intercrine gamma family.</text>
</comment>
<feature type="compositionally biased region" description="Basic and acidic residues" evidence="3">
    <location>
        <begin position="1"/>
        <end position="10"/>
    </location>
</feature>
<comment type="caution">
    <text evidence="5">The sequence shown here is derived from an EMBL/GenBank/DDBJ whole genome shotgun (WGS) entry which is preliminary data.</text>
</comment>
<evidence type="ECO:0000256" key="2">
    <source>
        <dbReference type="ARBA" id="ARBA00022514"/>
    </source>
</evidence>
<keyword evidence="2" id="KW-0202">Cytokine</keyword>